<feature type="domain" description="Type I restriction modification DNA specificity" evidence="5">
    <location>
        <begin position="3"/>
        <end position="101"/>
    </location>
</feature>
<evidence type="ECO:0000313" key="6">
    <source>
        <dbReference type="EMBL" id="UQS86896.1"/>
    </source>
</evidence>
<keyword evidence="4" id="KW-0472">Membrane</keyword>
<dbReference type="Gene3D" id="1.10.287.1120">
    <property type="entry name" value="Bipartite methylase S protein"/>
    <property type="match status" value="1"/>
</dbReference>
<dbReference type="Gene3D" id="3.90.220.20">
    <property type="entry name" value="DNA methylase specificity domains"/>
    <property type="match status" value="2"/>
</dbReference>
<dbReference type="AlphaFoldDB" id="A0A976X5N3"/>
<dbReference type="InterPro" id="IPR044946">
    <property type="entry name" value="Restrct_endonuc_typeI_TRD_sf"/>
</dbReference>
<evidence type="ECO:0000259" key="5">
    <source>
        <dbReference type="Pfam" id="PF01420"/>
    </source>
</evidence>
<feature type="domain" description="Type I restriction modification DNA specificity" evidence="5">
    <location>
        <begin position="134"/>
        <end position="283"/>
    </location>
</feature>
<dbReference type="Pfam" id="PF01420">
    <property type="entry name" value="Methylase_S"/>
    <property type="match status" value="2"/>
</dbReference>
<evidence type="ECO:0000256" key="3">
    <source>
        <dbReference type="ARBA" id="ARBA00023125"/>
    </source>
</evidence>
<dbReference type="Proteomes" id="UP000831181">
    <property type="component" value="Chromosome"/>
</dbReference>
<sequence>MTVRAPVGEVAINQFTEIVLGRGVCSISGNLFIYFLLLSLKNRNFWKRYSSGSTFLSINSNDIKNLLVYIPNDKEQKKIGLFLQKLDQLIELQSQKVTHLKQLKRGFLQKLYPAKGVSVNLLRFHTFNDDLLNVSLKDISYNQSSNIGVKDVKKNGKYPVYDVNKLIGFLNSYQSKDEYISIIKDGSNVGKTFLRRGMTSVISTMEIIHPNGVDLNYLFYKLQNINFRLFKIGTGIPHIYFKDYSKLKLLIPHPKEQKKIGAFFQNLDQQIDLQQSKLDHLKQLKKGYLQNMFI</sequence>
<keyword evidence="3" id="KW-0238">DNA-binding</keyword>
<evidence type="ECO:0000256" key="1">
    <source>
        <dbReference type="ARBA" id="ARBA00010923"/>
    </source>
</evidence>
<dbReference type="GO" id="GO:0009307">
    <property type="term" value="P:DNA restriction-modification system"/>
    <property type="evidence" value="ECO:0007669"/>
    <property type="project" value="UniProtKB-KW"/>
</dbReference>
<keyword evidence="6" id="KW-0255">Endonuclease</keyword>
<dbReference type="REBASE" id="661735">
    <property type="entry name" value="S3.Lba1A5ORF8555P"/>
</dbReference>
<keyword evidence="6" id="KW-0540">Nuclease</keyword>
<name>A0A976X5N3_9LACO</name>
<dbReference type="GO" id="GO:0004519">
    <property type="term" value="F:endonuclease activity"/>
    <property type="evidence" value="ECO:0007669"/>
    <property type="project" value="UniProtKB-KW"/>
</dbReference>
<dbReference type="EMBL" id="CP093361">
    <property type="protein sequence ID" value="UQS86896.1"/>
    <property type="molecule type" value="Genomic_DNA"/>
</dbReference>
<dbReference type="KEGG" id="lbe:MOO44_08540"/>
<evidence type="ECO:0000256" key="2">
    <source>
        <dbReference type="ARBA" id="ARBA00022747"/>
    </source>
</evidence>
<dbReference type="SUPFAM" id="SSF116734">
    <property type="entry name" value="DNA methylase specificity domain"/>
    <property type="match status" value="2"/>
</dbReference>
<dbReference type="RefSeq" id="WP_260116696.1">
    <property type="nucleotide sequence ID" value="NZ_CP093361.1"/>
</dbReference>
<dbReference type="EC" id="3.1.21.-" evidence="6"/>
<keyword evidence="4" id="KW-1133">Transmembrane helix</keyword>
<dbReference type="InterPro" id="IPR000055">
    <property type="entry name" value="Restrct_endonuc_typeI_TRD"/>
</dbReference>
<dbReference type="InterPro" id="IPR052021">
    <property type="entry name" value="Type-I_RS_S_subunit"/>
</dbReference>
<protein>
    <submittedName>
        <fullName evidence="6">Restriction endonuclease subunit S</fullName>
        <ecNumber evidence="6">3.1.21.-</ecNumber>
    </submittedName>
</protein>
<evidence type="ECO:0000256" key="4">
    <source>
        <dbReference type="SAM" id="Phobius"/>
    </source>
</evidence>
<dbReference type="PANTHER" id="PTHR30408">
    <property type="entry name" value="TYPE-1 RESTRICTION ENZYME ECOKI SPECIFICITY PROTEIN"/>
    <property type="match status" value="1"/>
</dbReference>
<keyword evidence="4" id="KW-0812">Transmembrane</keyword>
<feature type="transmembrane region" description="Helical" evidence="4">
    <location>
        <begin position="20"/>
        <end position="40"/>
    </location>
</feature>
<comment type="similarity">
    <text evidence="1">Belongs to the type-I restriction system S methylase family.</text>
</comment>
<reference evidence="6" key="1">
    <citation type="journal article" date="2022" name="Int. J. Syst. Evol. Microbiol.">
        <title>Apilactobacillus apisilvae sp. nov., Nicolia spurrieriana gen. nov. sp. nov., Bombilactobacillus folatiphilus sp. nov. and Bombilactobacillus thymidiniphilus sp. nov., four new lactic acid bacterial isolates from stingless bees Tetragonula carbonaria and Austroplebeia australis.</title>
        <authorList>
            <person name="Oliphant S.A."/>
            <person name="Watson-Haigh N.S."/>
            <person name="Sumby K.M."/>
            <person name="Gardner J."/>
            <person name="Groom S."/>
            <person name="Jiranek V."/>
        </authorList>
    </citation>
    <scope>NUCLEOTIDE SEQUENCE</scope>
    <source>
        <strain evidence="6">SGEP1_A5</strain>
    </source>
</reference>
<keyword evidence="2" id="KW-0680">Restriction system</keyword>
<dbReference type="GO" id="GO:0016787">
    <property type="term" value="F:hydrolase activity"/>
    <property type="evidence" value="ECO:0007669"/>
    <property type="project" value="UniProtKB-KW"/>
</dbReference>
<accession>A0A976X5N3</accession>
<dbReference type="GO" id="GO:0003677">
    <property type="term" value="F:DNA binding"/>
    <property type="evidence" value="ECO:0007669"/>
    <property type="project" value="UniProtKB-KW"/>
</dbReference>
<evidence type="ECO:0000313" key="7">
    <source>
        <dbReference type="Proteomes" id="UP000831181"/>
    </source>
</evidence>
<keyword evidence="6" id="KW-0378">Hydrolase</keyword>
<keyword evidence="7" id="KW-1185">Reference proteome</keyword>
<gene>
    <name evidence="6" type="ORF">MOO44_08540</name>
</gene>
<organism evidence="6 7">
    <name type="scientific">Nicoliella spurrieriana</name>
    <dbReference type="NCBI Taxonomy" id="2925830"/>
    <lineage>
        <taxon>Bacteria</taxon>
        <taxon>Bacillati</taxon>
        <taxon>Bacillota</taxon>
        <taxon>Bacilli</taxon>
        <taxon>Lactobacillales</taxon>
        <taxon>Lactobacillaceae</taxon>
        <taxon>Nicoliella</taxon>
    </lineage>
</organism>
<proteinExistence type="inferred from homology"/>
<dbReference type="PANTHER" id="PTHR30408:SF13">
    <property type="entry name" value="TYPE I RESTRICTION ENZYME HINDI SPECIFICITY SUBUNIT"/>
    <property type="match status" value="1"/>
</dbReference>